<protein>
    <submittedName>
        <fullName evidence="2">Uncharacterized protein</fullName>
    </submittedName>
</protein>
<keyword evidence="1" id="KW-0732">Signal</keyword>
<gene>
    <name evidence="2" type="ORF">LNINA_LOCUS12589</name>
</gene>
<proteinExistence type="predicted"/>
<comment type="caution">
    <text evidence="2">The sequence shown here is derived from an EMBL/GenBank/DDBJ whole genome shotgun (WGS) entry which is preliminary data.</text>
</comment>
<evidence type="ECO:0000256" key="1">
    <source>
        <dbReference type="SAM" id="SignalP"/>
    </source>
</evidence>
<feature type="chain" id="PRO_5043684878" evidence="1">
    <location>
        <begin position="22"/>
        <end position="161"/>
    </location>
</feature>
<dbReference type="Proteomes" id="UP001497472">
    <property type="component" value="Unassembled WGS sequence"/>
</dbReference>
<evidence type="ECO:0000313" key="3">
    <source>
        <dbReference type="Proteomes" id="UP001497472"/>
    </source>
</evidence>
<feature type="signal peptide" evidence="1">
    <location>
        <begin position="1"/>
        <end position="21"/>
    </location>
</feature>
<evidence type="ECO:0000313" key="2">
    <source>
        <dbReference type="EMBL" id="CAK1553618.1"/>
    </source>
</evidence>
<reference evidence="2 3" key="1">
    <citation type="submission" date="2023-11" db="EMBL/GenBank/DDBJ databases">
        <authorList>
            <person name="Okamura Y."/>
        </authorList>
    </citation>
    <scope>NUCLEOTIDE SEQUENCE [LARGE SCALE GENOMIC DNA]</scope>
</reference>
<dbReference type="AlphaFoldDB" id="A0AAV1JZ70"/>
<keyword evidence="3" id="KW-1185">Reference proteome</keyword>
<accession>A0AAV1JZ70</accession>
<name>A0AAV1JZ70_9NEOP</name>
<sequence>MDNRMSVSIILLMVHVSGILARNRPYIPSFFESIPLVPTGRRHFDIFNENAQKILANLGLKREHTTHVPYETNVITYNVLNKRINTQDELNSKVAIEDVQENNIDDSSKTTVEDVFSETTTETDASTTFISTADQTTTENYEGGIEERISLPAQAVASLLG</sequence>
<organism evidence="2 3">
    <name type="scientific">Leptosia nina</name>
    <dbReference type="NCBI Taxonomy" id="320188"/>
    <lineage>
        <taxon>Eukaryota</taxon>
        <taxon>Metazoa</taxon>
        <taxon>Ecdysozoa</taxon>
        <taxon>Arthropoda</taxon>
        <taxon>Hexapoda</taxon>
        <taxon>Insecta</taxon>
        <taxon>Pterygota</taxon>
        <taxon>Neoptera</taxon>
        <taxon>Endopterygota</taxon>
        <taxon>Lepidoptera</taxon>
        <taxon>Glossata</taxon>
        <taxon>Ditrysia</taxon>
        <taxon>Papilionoidea</taxon>
        <taxon>Pieridae</taxon>
        <taxon>Pierinae</taxon>
        <taxon>Leptosia</taxon>
    </lineage>
</organism>
<dbReference type="EMBL" id="CAVLEF010000225">
    <property type="protein sequence ID" value="CAK1553618.1"/>
    <property type="molecule type" value="Genomic_DNA"/>
</dbReference>